<comment type="caution">
    <text evidence="2">The sequence shown here is derived from an EMBL/GenBank/DDBJ whole genome shotgun (WGS) entry which is preliminary data.</text>
</comment>
<feature type="chain" id="PRO_5040191339" description="Immunoglobulin subtype domain-containing protein" evidence="1">
    <location>
        <begin position="26"/>
        <end position="171"/>
    </location>
</feature>
<dbReference type="Gene3D" id="2.60.40.10">
    <property type="entry name" value="Immunoglobulins"/>
    <property type="match status" value="1"/>
</dbReference>
<name>A0A9N7V1Z3_PLEPL</name>
<feature type="non-terminal residue" evidence="2">
    <location>
        <position position="1"/>
    </location>
</feature>
<dbReference type="InterPro" id="IPR013783">
    <property type="entry name" value="Ig-like_fold"/>
</dbReference>
<dbReference type="AlphaFoldDB" id="A0A9N7V1Z3"/>
<dbReference type="Proteomes" id="UP001153269">
    <property type="component" value="Unassembled WGS sequence"/>
</dbReference>
<evidence type="ECO:0000313" key="3">
    <source>
        <dbReference type="Proteomes" id="UP001153269"/>
    </source>
</evidence>
<feature type="signal peptide" evidence="1">
    <location>
        <begin position="1"/>
        <end position="25"/>
    </location>
</feature>
<protein>
    <recommendedName>
        <fullName evidence="4">Immunoglobulin subtype domain-containing protein</fullName>
    </recommendedName>
</protein>
<keyword evidence="1" id="KW-0732">Signal</keyword>
<reference evidence="2" key="1">
    <citation type="submission" date="2020-03" db="EMBL/GenBank/DDBJ databases">
        <authorList>
            <person name="Weist P."/>
        </authorList>
    </citation>
    <scope>NUCLEOTIDE SEQUENCE</scope>
</reference>
<evidence type="ECO:0000256" key="1">
    <source>
        <dbReference type="SAM" id="SignalP"/>
    </source>
</evidence>
<accession>A0A9N7V1Z3</accession>
<proteinExistence type="predicted"/>
<sequence length="171" mass="18766">MKEDYMEQFLILLVMLAAVSHVAETKFSVTQNTSLYSLTPGGHVSIQIINNASGHQVVCKKQLPTRPVNVFTLWRGKVTIYEGFRNRTQFFINNGTLEFTNVAKNDSGQYIMEAFDSNGVLVGSLKFQLDVQGKAKVVLHPDSGLCWGGCCAPAVTGCVGLFLCVQAEEDI</sequence>
<dbReference type="EMBL" id="CADEAL010002596">
    <property type="protein sequence ID" value="CAB1441246.1"/>
    <property type="molecule type" value="Genomic_DNA"/>
</dbReference>
<dbReference type="InterPro" id="IPR036179">
    <property type="entry name" value="Ig-like_dom_sf"/>
</dbReference>
<gene>
    <name evidence="2" type="ORF">PLEPLA_LOCUS29028</name>
</gene>
<dbReference type="SUPFAM" id="SSF48726">
    <property type="entry name" value="Immunoglobulin"/>
    <property type="match status" value="1"/>
</dbReference>
<keyword evidence="3" id="KW-1185">Reference proteome</keyword>
<organism evidence="2 3">
    <name type="scientific">Pleuronectes platessa</name>
    <name type="common">European plaice</name>
    <dbReference type="NCBI Taxonomy" id="8262"/>
    <lineage>
        <taxon>Eukaryota</taxon>
        <taxon>Metazoa</taxon>
        <taxon>Chordata</taxon>
        <taxon>Craniata</taxon>
        <taxon>Vertebrata</taxon>
        <taxon>Euteleostomi</taxon>
        <taxon>Actinopterygii</taxon>
        <taxon>Neopterygii</taxon>
        <taxon>Teleostei</taxon>
        <taxon>Neoteleostei</taxon>
        <taxon>Acanthomorphata</taxon>
        <taxon>Carangaria</taxon>
        <taxon>Pleuronectiformes</taxon>
        <taxon>Pleuronectoidei</taxon>
        <taxon>Pleuronectidae</taxon>
        <taxon>Pleuronectes</taxon>
    </lineage>
</organism>
<evidence type="ECO:0000313" key="2">
    <source>
        <dbReference type="EMBL" id="CAB1441246.1"/>
    </source>
</evidence>
<evidence type="ECO:0008006" key="4">
    <source>
        <dbReference type="Google" id="ProtNLM"/>
    </source>
</evidence>